<dbReference type="PROSITE" id="PS51751">
    <property type="entry name" value="EXPERA"/>
    <property type="match status" value="1"/>
</dbReference>
<dbReference type="InterPro" id="IPR033118">
    <property type="entry name" value="EXPERA"/>
</dbReference>
<dbReference type="Proteomes" id="UP001222325">
    <property type="component" value="Unassembled WGS sequence"/>
</dbReference>
<evidence type="ECO:0000256" key="2">
    <source>
        <dbReference type="ARBA" id="ARBA00009096"/>
    </source>
</evidence>
<comment type="similarity">
    <text evidence="2">Belongs to the TMEM97/sigma-2 receptor family.</text>
</comment>
<accession>A0AAD6XTD7</accession>
<keyword evidence="5 7" id="KW-1133">Transmembrane helix</keyword>
<proteinExistence type="inferred from homology"/>
<dbReference type="GO" id="GO:0005789">
    <property type="term" value="C:endoplasmic reticulum membrane"/>
    <property type="evidence" value="ECO:0007669"/>
    <property type="project" value="UniProtKB-SubCell"/>
</dbReference>
<dbReference type="PIRSF" id="PIRSF031032">
    <property type="entry name" value="TMP_97_prd"/>
    <property type="match status" value="1"/>
</dbReference>
<evidence type="ECO:0000259" key="9">
    <source>
        <dbReference type="PROSITE" id="PS51751"/>
    </source>
</evidence>
<feature type="domain" description="EXPERA" evidence="9">
    <location>
        <begin position="17"/>
        <end position="172"/>
    </location>
</feature>
<name>A0AAD6XTD7_9AGAR</name>
<keyword evidence="11" id="KW-1185">Reference proteome</keyword>
<dbReference type="PANTHER" id="PTHR31204">
    <property type="entry name" value="SIGMA INTRACELLULAR RECEPTOR 2"/>
    <property type="match status" value="1"/>
</dbReference>
<protein>
    <submittedName>
        <fullName evidence="10">Transmembrane protein 6/97</fullName>
    </submittedName>
</protein>
<keyword evidence="3 7" id="KW-0812">Transmembrane</keyword>
<evidence type="ECO:0000256" key="6">
    <source>
        <dbReference type="ARBA" id="ARBA00023136"/>
    </source>
</evidence>
<evidence type="ECO:0000313" key="10">
    <source>
        <dbReference type="EMBL" id="KAJ7091520.1"/>
    </source>
</evidence>
<reference evidence="10" key="1">
    <citation type="submission" date="2023-03" db="EMBL/GenBank/DDBJ databases">
        <title>Massive genome expansion in bonnet fungi (Mycena s.s.) driven by repeated elements and novel gene families across ecological guilds.</title>
        <authorList>
            <consortium name="Lawrence Berkeley National Laboratory"/>
            <person name="Harder C.B."/>
            <person name="Miyauchi S."/>
            <person name="Viragh M."/>
            <person name="Kuo A."/>
            <person name="Thoen E."/>
            <person name="Andreopoulos B."/>
            <person name="Lu D."/>
            <person name="Skrede I."/>
            <person name="Drula E."/>
            <person name="Henrissat B."/>
            <person name="Morin E."/>
            <person name="Kohler A."/>
            <person name="Barry K."/>
            <person name="LaButti K."/>
            <person name="Morin E."/>
            <person name="Salamov A."/>
            <person name="Lipzen A."/>
            <person name="Mereny Z."/>
            <person name="Hegedus B."/>
            <person name="Baldrian P."/>
            <person name="Stursova M."/>
            <person name="Weitz H."/>
            <person name="Taylor A."/>
            <person name="Grigoriev I.V."/>
            <person name="Nagy L.G."/>
            <person name="Martin F."/>
            <person name="Kauserud H."/>
        </authorList>
    </citation>
    <scope>NUCLEOTIDE SEQUENCE</scope>
    <source>
        <strain evidence="10">CBHHK173m</strain>
    </source>
</reference>
<keyword evidence="4" id="KW-0256">Endoplasmic reticulum</keyword>
<evidence type="ECO:0000256" key="3">
    <source>
        <dbReference type="ARBA" id="ARBA00022692"/>
    </source>
</evidence>
<keyword evidence="6 7" id="KW-0472">Membrane</keyword>
<evidence type="ECO:0000313" key="11">
    <source>
        <dbReference type="Proteomes" id="UP001222325"/>
    </source>
</evidence>
<feature type="transmembrane region" description="Helical" evidence="8">
    <location>
        <begin position="78"/>
        <end position="97"/>
    </location>
</feature>
<dbReference type="PANTHER" id="PTHR31204:SF1">
    <property type="entry name" value="SIGMA INTRACELLULAR RECEPTOR 2"/>
    <property type="match status" value="1"/>
</dbReference>
<feature type="transmembrane region" description="Helical" evidence="8">
    <location>
        <begin position="20"/>
        <end position="41"/>
    </location>
</feature>
<sequence>MSPKVVSSRRPLTARPLDLVYFIFFVSHIFASLCVDFQPLYPRALLPSFLRHFVEWYLRISNDPLLKSAFGRGGEPLIWFKSFLFLEVFFQFPTFFLAARGLFNDSKKIYVLVLVYAASTATTVWPCVTTILATPGPSPEALTRGIATVSPEQRVMLLSSYVPFFVVPLIMTVDMAFRVYAIVNESLDARVADKQK</sequence>
<organism evidence="10 11">
    <name type="scientific">Mycena belliarum</name>
    <dbReference type="NCBI Taxonomy" id="1033014"/>
    <lineage>
        <taxon>Eukaryota</taxon>
        <taxon>Fungi</taxon>
        <taxon>Dikarya</taxon>
        <taxon>Basidiomycota</taxon>
        <taxon>Agaricomycotina</taxon>
        <taxon>Agaricomycetes</taxon>
        <taxon>Agaricomycetidae</taxon>
        <taxon>Agaricales</taxon>
        <taxon>Marasmiineae</taxon>
        <taxon>Mycenaceae</taxon>
        <taxon>Mycena</taxon>
    </lineage>
</organism>
<dbReference type="InterPro" id="IPR051987">
    <property type="entry name" value="Sigma-2_receptor-like"/>
</dbReference>
<evidence type="ECO:0000256" key="1">
    <source>
        <dbReference type="ARBA" id="ARBA00004477"/>
    </source>
</evidence>
<evidence type="ECO:0000256" key="8">
    <source>
        <dbReference type="SAM" id="Phobius"/>
    </source>
</evidence>
<comment type="subcellular location">
    <subcellularLocation>
        <location evidence="1">Endoplasmic reticulum membrane</location>
        <topology evidence="1">Multi-pass membrane protein</topology>
    </subcellularLocation>
</comment>
<evidence type="ECO:0000256" key="7">
    <source>
        <dbReference type="PROSITE-ProRule" id="PRU01087"/>
    </source>
</evidence>
<dbReference type="InterPro" id="IPR016964">
    <property type="entry name" value="Sigma2_recept"/>
</dbReference>
<evidence type="ECO:0000256" key="4">
    <source>
        <dbReference type="ARBA" id="ARBA00022824"/>
    </source>
</evidence>
<dbReference type="AlphaFoldDB" id="A0AAD6XTD7"/>
<dbReference type="Pfam" id="PF05241">
    <property type="entry name" value="EBP"/>
    <property type="match status" value="1"/>
</dbReference>
<comment type="caution">
    <text evidence="10">The sequence shown here is derived from an EMBL/GenBank/DDBJ whole genome shotgun (WGS) entry which is preliminary data.</text>
</comment>
<gene>
    <name evidence="10" type="ORF">B0H15DRAFT_241060</name>
</gene>
<dbReference type="EMBL" id="JARJCN010000020">
    <property type="protein sequence ID" value="KAJ7091520.1"/>
    <property type="molecule type" value="Genomic_DNA"/>
</dbReference>
<feature type="transmembrane region" description="Helical" evidence="8">
    <location>
        <begin position="161"/>
        <end position="181"/>
    </location>
</feature>
<evidence type="ECO:0000256" key="5">
    <source>
        <dbReference type="ARBA" id="ARBA00022989"/>
    </source>
</evidence>
<feature type="transmembrane region" description="Helical" evidence="8">
    <location>
        <begin position="109"/>
        <end position="133"/>
    </location>
</feature>